<evidence type="ECO:0000259" key="10">
    <source>
        <dbReference type="PROSITE" id="PS50071"/>
    </source>
</evidence>
<dbReference type="PANTHER" id="PTHR45771">
    <property type="entry name" value="HOMEOTIC PROTEIN DEFORMED"/>
    <property type="match status" value="1"/>
</dbReference>
<feature type="compositionally biased region" description="Polar residues" evidence="9">
    <location>
        <begin position="116"/>
        <end position="126"/>
    </location>
</feature>
<dbReference type="InterPro" id="IPR001356">
    <property type="entry name" value="HD"/>
</dbReference>
<feature type="domain" description="Homeobox" evidence="10">
    <location>
        <begin position="343"/>
        <end position="403"/>
    </location>
</feature>
<dbReference type="GO" id="GO:0000981">
    <property type="term" value="F:DNA-binding transcription factor activity, RNA polymerase II-specific"/>
    <property type="evidence" value="ECO:0007669"/>
    <property type="project" value="InterPro"/>
</dbReference>
<feature type="region of interest" description="Disordered" evidence="9">
    <location>
        <begin position="1"/>
        <end position="23"/>
    </location>
</feature>
<dbReference type="Gene3D" id="1.10.10.60">
    <property type="entry name" value="Homeodomain-like"/>
    <property type="match status" value="1"/>
</dbReference>
<dbReference type="PROSITE" id="PS00027">
    <property type="entry name" value="HOMEOBOX_1"/>
    <property type="match status" value="1"/>
</dbReference>
<evidence type="ECO:0000313" key="12">
    <source>
        <dbReference type="Proteomes" id="UP000479190"/>
    </source>
</evidence>
<evidence type="ECO:0000313" key="11">
    <source>
        <dbReference type="EMBL" id="CAB0033313.1"/>
    </source>
</evidence>
<evidence type="ECO:0000256" key="8">
    <source>
        <dbReference type="RuleBase" id="RU004442"/>
    </source>
</evidence>
<dbReference type="FunFam" id="1.10.10.60:FF:000176">
    <property type="entry name" value="pancreas/duodenum homeobox protein 1"/>
    <property type="match status" value="1"/>
</dbReference>
<dbReference type="AlphaFoldDB" id="A0A6H5I9J1"/>
<feature type="compositionally biased region" description="Acidic residues" evidence="9">
    <location>
        <begin position="290"/>
        <end position="317"/>
    </location>
</feature>
<evidence type="ECO:0000256" key="3">
    <source>
        <dbReference type="ARBA" id="ARBA00023125"/>
    </source>
</evidence>
<feature type="compositionally biased region" description="Polar residues" evidence="9">
    <location>
        <begin position="274"/>
        <end position="287"/>
    </location>
</feature>
<dbReference type="Pfam" id="PF00046">
    <property type="entry name" value="Homeodomain"/>
    <property type="match status" value="1"/>
</dbReference>
<dbReference type="Proteomes" id="UP000479190">
    <property type="component" value="Unassembled WGS sequence"/>
</dbReference>
<dbReference type="InterPro" id="IPR009057">
    <property type="entry name" value="Homeodomain-like_sf"/>
</dbReference>
<evidence type="ECO:0000256" key="4">
    <source>
        <dbReference type="ARBA" id="ARBA00023155"/>
    </source>
</evidence>
<dbReference type="EMBL" id="CADCXV010000706">
    <property type="protein sequence ID" value="CAB0033313.1"/>
    <property type="molecule type" value="Genomic_DNA"/>
</dbReference>
<feature type="region of interest" description="Disordered" evidence="9">
    <location>
        <begin position="173"/>
        <end position="253"/>
    </location>
</feature>
<feature type="region of interest" description="Disordered" evidence="9">
    <location>
        <begin position="403"/>
        <end position="475"/>
    </location>
</feature>
<dbReference type="InterPro" id="IPR020479">
    <property type="entry name" value="HD_metazoa"/>
</dbReference>
<dbReference type="OrthoDB" id="6159439at2759"/>
<dbReference type="SMART" id="SM00389">
    <property type="entry name" value="HOX"/>
    <property type="match status" value="1"/>
</dbReference>
<keyword evidence="4 6" id="KW-0371">Homeobox</keyword>
<dbReference type="GO" id="GO:0005654">
    <property type="term" value="C:nucleoplasm"/>
    <property type="evidence" value="ECO:0007669"/>
    <property type="project" value="TreeGrafter"/>
</dbReference>
<comment type="similarity">
    <text evidence="8">Belongs to the Antp homeobox family.</text>
</comment>
<feature type="compositionally biased region" description="Low complexity" evidence="9">
    <location>
        <begin position="101"/>
        <end position="115"/>
    </location>
</feature>
<dbReference type="PANTHER" id="PTHR45771:SF14">
    <property type="entry name" value="HOMEOTIC PROTEIN DEFORMED"/>
    <property type="match status" value="1"/>
</dbReference>
<comment type="subcellular location">
    <subcellularLocation>
        <location evidence="1 6 7">Nucleus</location>
    </subcellularLocation>
</comment>
<dbReference type="GO" id="GO:0009952">
    <property type="term" value="P:anterior/posterior pattern specification"/>
    <property type="evidence" value="ECO:0007669"/>
    <property type="project" value="TreeGrafter"/>
</dbReference>
<feature type="compositionally biased region" description="Low complexity" evidence="9">
    <location>
        <begin position="206"/>
        <end position="253"/>
    </location>
</feature>
<organism evidence="11 12">
    <name type="scientific">Trichogramma brassicae</name>
    <dbReference type="NCBI Taxonomy" id="86971"/>
    <lineage>
        <taxon>Eukaryota</taxon>
        <taxon>Metazoa</taxon>
        <taxon>Ecdysozoa</taxon>
        <taxon>Arthropoda</taxon>
        <taxon>Hexapoda</taxon>
        <taxon>Insecta</taxon>
        <taxon>Pterygota</taxon>
        <taxon>Neoptera</taxon>
        <taxon>Endopterygota</taxon>
        <taxon>Hymenoptera</taxon>
        <taxon>Apocrita</taxon>
        <taxon>Proctotrupomorpha</taxon>
        <taxon>Chalcidoidea</taxon>
        <taxon>Trichogrammatidae</taxon>
        <taxon>Trichogramma</taxon>
    </lineage>
</organism>
<reference evidence="11 12" key="1">
    <citation type="submission" date="2020-02" db="EMBL/GenBank/DDBJ databases">
        <authorList>
            <person name="Ferguson B K."/>
        </authorList>
    </citation>
    <scope>NUCLEOTIDE SEQUENCE [LARGE SCALE GENOMIC DNA]</scope>
</reference>
<sequence length="554" mass="61826">MSSFLVNPSSGGAYHHQPGHQQTITHHAAEEFFPSHLTQNFGDFAGTSHHLNHQPSQFQYGYATHQQTTGGAHYGAGATMPLNPYPYGTYYGSHHAQQVSTMHHSSMMPHHQQTSLSMSPPVQQTCPAGMQQHQHQQQQPQQQQQQLQHLAASSVLNTPTVSPVLMSNHAQTKNIQNHSQQQSQSMDGKVCSPNGAMHTSSRSPESQSQQVHQQQSHQQQQQQQQQSQQNLLAAQQQQSMQNSQQSSSISQQQQAQQQTLNTLQQHAILQAAQMTQSQSLPRSSTISDLSDQEDLDDDDMLDGATEMGEDDEEEDENGDRVIYPWMKKIHVAGVANGSFQPGMEPKRQRTAYTRHQILELEKEFHYNRYLSRRRRIEIAHTLVLTERQIKIWFQNRRMKWKKDNKLPNTKNVRRKVANGQPTSPTKKSKSSKNNNSAQSKNQNPQVSPQSMDSGVEEGIGGNMSNLVDGQHDVKPAPQNDGFVPLMNSFQNPQNPLAHLQAQLSQCPLMDSPTNMVHMGSGSVNALVPAKTSPHGIESNISPMAVKSDYGLMAL</sequence>
<feature type="DNA-binding region" description="Homeobox" evidence="6">
    <location>
        <begin position="345"/>
        <end position="404"/>
    </location>
</feature>
<protein>
    <recommendedName>
        <fullName evidence="10">Homeobox domain-containing protein</fullName>
    </recommendedName>
</protein>
<dbReference type="GO" id="GO:0048513">
    <property type="term" value="P:animal organ development"/>
    <property type="evidence" value="ECO:0007669"/>
    <property type="project" value="UniProtKB-ARBA"/>
</dbReference>
<evidence type="ECO:0000256" key="6">
    <source>
        <dbReference type="PROSITE-ProRule" id="PRU00108"/>
    </source>
</evidence>
<evidence type="ECO:0000256" key="5">
    <source>
        <dbReference type="ARBA" id="ARBA00023242"/>
    </source>
</evidence>
<dbReference type="PRINTS" id="PR00025">
    <property type="entry name" value="ANTENNAPEDIA"/>
</dbReference>
<dbReference type="SUPFAM" id="SSF46689">
    <property type="entry name" value="Homeodomain-like"/>
    <property type="match status" value="1"/>
</dbReference>
<dbReference type="GO" id="GO:0045944">
    <property type="term" value="P:positive regulation of transcription by RNA polymerase II"/>
    <property type="evidence" value="ECO:0007669"/>
    <property type="project" value="TreeGrafter"/>
</dbReference>
<dbReference type="InterPro" id="IPR017970">
    <property type="entry name" value="Homeobox_CS"/>
</dbReference>
<dbReference type="InterPro" id="IPR017995">
    <property type="entry name" value="Homeobox_antennapedia"/>
</dbReference>
<dbReference type="PROSITE" id="PS00032">
    <property type="entry name" value="ANTENNAPEDIA"/>
    <property type="match status" value="1"/>
</dbReference>
<keyword evidence="2" id="KW-0217">Developmental protein</keyword>
<feature type="compositionally biased region" description="Polar residues" evidence="9">
    <location>
        <begin position="1"/>
        <end position="10"/>
    </location>
</feature>
<feature type="compositionally biased region" description="Low complexity" evidence="9">
    <location>
        <begin position="131"/>
        <end position="149"/>
    </location>
</feature>
<dbReference type="PRINTS" id="PR00024">
    <property type="entry name" value="HOMEOBOX"/>
</dbReference>
<dbReference type="InterPro" id="IPR001827">
    <property type="entry name" value="Homeobox_Antennapedia_CS"/>
</dbReference>
<evidence type="ECO:0000256" key="9">
    <source>
        <dbReference type="SAM" id="MobiDB-lite"/>
    </source>
</evidence>
<keyword evidence="5 6" id="KW-0539">Nucleus</keyword>
<keyword evidence="3 6" id="KW-0238">DNA-binding</keyword>
<keyword evidence="12" id="KW-1185">Reference proteome</keyword>
<name>A0A6H5I9J1_9HYME</name>
<feature type="region of interest" description="Disordered" evidence="9">
    <location>
        <begin position="101"/>
        <end position="149"/>
    </location>
</feature>
<dbReference type="CDD" id="cd00086">
    <property type="entry name" value="homeodomain"/>
    <property type="match status" value="1"/>
</dbReference>
<proteinExistence type="inferred from homology"/>
<accession>A0A6H5I9J1</accession>
<feature type="compositionally biased region" description="Low complexity" evidence="9">
    <location>
        <begin position="431"/>
        <end position="443"/>
    </location>
</feature>
<dbReference type="GO" id="GO:0000978">
    <property type="term" value="F:RNA polymerase II cis-regulatory region sequence-specific DNA binding"/>
    <property type="evidence" value="ECO:0007669"/>
    <property type="project" value="TreeGrafter"/>
</dbReference>
<gene>
    <name evidence="11" type="ORF">TBRA_LOCUS5230</name>
</gene>
<feature type="region of interest" description="Disordered" evidence="9">
    <location>
        <begin position="274"/>
        <end position="317"/>
    </location>
</feature>
<dbReference type="InterPro" id="IPR050609">
    <property type="entry name" value="Antp_homeobox_Deformed_sf"/>
</dbReference>
<evidence type="ECO:0000256" key="2">
    <source>
        <dbReference type="ARBA" id="ARBA00022473"/>
    </source>
</evidence>
<evidence type="ECO:0000256" key="7">
    <source>
        <dbReference type="RuleBase" id="RU000682"/>
    </source>
</evidence>
<dbReference type="PROSITE" id="PS50071">
    <property type="entry name" value="HOMEOBOX_2"/>
    <property type="match status" value="1"/>
</dbReference>
<evidence type="ECO:0000256" key="1">
    <source>
        <dbReference type="ARBA" id="ARBA00004123"/>
    </source>
</evidence>